<dbReference type="EMBL" id="QPIJ01000061">
    <property type="protein sequence ID" value="RCV86671.1"/>
    <property type="molecule type" value="Genomic_DNA"/>
</dbReference>
<evidence type="ECO:0000313" key="1">
    <source>
        <dbReference type="EMBL" id="RCV86671.1"/>
    </source>
</evidence>
<protein>
    <submittedName>
        <fullName evidence="1">STAS/SEC14 domain-containing protein</fullName>
    </submittedName>
</protein>
<accession>A0A368TPZ6</accession>
<organism evidence="1 2">
    <name type="scientific">Vreelandella rituensis</name>
    <dbReference type="NCBI Taxonomy" id="2282306"/>
    <lineage>
        <taxon>Bacteria</taxon>
        <taxon>Pseudomonadati</taxon>
        <taxon>Pseudomonadota</taxon>
        <taxon>Gammaproteobacteria</taxon>
        <taxon>Oceanospirillales</taxon>
        <taxon>Halomonadaceae</taxon>
        <taxon>Vreelandella</taxon>
    </lineage>
</organism>
<dbReference type="InterPro" id="IPR038396">
    <property type="entry name" value="SpoIIAA-like_sf"/>
</dbReference>
<dbReference type="Pfam" id="PF11964">
    <property type="entry name" value="SpoIIAA-like"/>
    <property type="match status" value="1"/>
</dbReference>
<dbReference type="RefSeq" id="WP_114488250.1">
    <property type="nucleotide sequence ID" value="NZ_CBCSHM010000067.1"/>
</dbReference>
<reference evidence="1 2" key="1">
    <citation type="submission" date="2018-07" db="EMBL/GenBank/DDBJ databases">
        <title>Halomonas rutogse sp. nov., isolated from Lake TangqianCo on Tibetan Plateau.</title>
        <authorList>
            <person name="Lu H."/>
            <person name="Xing P."/>
            <person name="Wu Q."/>
        </authorList>
    </citation>
    <scope>NUCLEOTIDE SEQUENCE [LARGE SCALE GENOMIC DNA]</scope>
    <source>
        <strain evidence="1 2">TQ8S</strain>
    </source>
</reference>
<keyword evidence="2" id="KW-1185">Reference proteome</keyword>
<evidence type="ECO:0000313" key="2">
    <source>
        <dbReference type="Proteomes" id="UP000253204"/>
    </source>
</evidence>
<dbReference type="AlphaFoldDB" id="A0A368TPZ6"/>
<name>A0A368TPZ6_9GAMM</name>
<dbReference type="Proteomes" id="UP000253204">
    <property type="component" value="Unassembled WGS sequence"/>
</dbReference>
<comment type="caution">
    <text evidence="1">The sequence shown here is derived from an EMBL/GenBank/DDBJ whole genome shotgun (WGS) entry which is preliminary data.</text>
</comment>
<dbReference type="SUPFAM" id="SSF52091">
    <property type="entry name" value="SpoIIaa-like"/>
    <property type="match status" value="1"/>
</dbReference>
<gene>
    <name evidence="1" type="ORF">DU506_17945</name>
</gene>
<dbReference type="Gene3D" id="3.40.50.10600">
    <property type="entry name" value="SpoIIaa-like domains"/>
    <property type="match status" value="1"/>
</dbReference>
<dbReference type="InterPro" id="IPR021866">
    <property type="entry name" value="SpoIIAA-like"/>
</dbReference>
<dbReference type="OrthoDB" id="9811577at2"/>
<sequence length="127" mass="14597">MLESKLDENQGIITLYPGDELREADFEYVTRLADEFLEKGGEIKGVIINARDFPGWESFNAMLTHFRFIRDYHEKIPKVALVTDSVVGKVGEKLADHFVAAKLRHFPFDDLKDAQQWIVEGKGTQQR</sequence>
<dbReference type="InterPro" id="IPR036513">
    <property type="entry name" value="STAS_dom_sf"/>
</dbReference>
<proteinExistence type="predicted"/>